<protein>
    <submittedName>
        <fullName evidence="1 2">Uncharacterized protein</fullName>
    </submittedName>
</protein>
<reference evidence="3" key="1">
    <citation type="submission" date="2012-12" db="EMBL/GenBank/DDBJ databases">
        <authorList>
            <person name="Hellsten U."/>
            <person name="Grimwood J."/>
            <person name="Chapman J.A."/>
            <person name="Shapiro H."/>
            <person name="Aerts A."/>
            <person name="Otillar R.P."/>
            <person name="Terry A.Y."/>
            <person name="Boore J.L."/>
            <person name="Simakov O."/>
            <person name="Marletaz F."/>
            <person name="Cho S.-J."/>
            <person name="Edsinger-Gonzales E."/>
            <person name="Havlak P."/>
            <person name="Kuo D.-H."/>
            <person name="Larsson T."/>
            <person name="Lv J."/>
            <person name="Arendt D."/>
            <person name="Savage R."/>
            <person name="Osoegawa K."/>
            <person name="de Jong P."/>
            <person name="Lindberg D.R."/>
            <person name="Seaver E.C."/>
            <person name="Weisblat D.A."/>
            <person name="Putnam N.H."/>
            <person name="Grigoriev I.V."/>
            <person name="Rokhsar D.S."/>
        </authorList>
    </citation>
    <scope>NUCLEOTIDE SEQUENCE</scope>
</reference>
<proteinExistence type="predicted"/>
<dbReference type="Proteomes" id="UP000015101">
    <property type="component" value="Unassembled WGS sequence"/>
</dbReference>
<dbReference type="CTD" id="20208038"/>
<keyword evidence="3" id="KW-1185">Reference proteome</keyword>
<dbReference type="EnsemblMetazoa" id="HelroT181272">
    <property type="protein sequence ID" value="HelroP181272"/>
    <property type="gene ID" value="HelroG181272"/>
</dbReference>
<accession>T1FGT9</accession>
<evidence type="ECO:0000313" key="3">
    <source>
        <dbReference type="Proteomes" id="UP000015101"/>
    </source>
</evidence>
<dbReference type="InParanoid" id="T1FGT9"/>
<reference evidence="2" key="3">
    <citation type="submission" date="2015-06" db="UniProtKB">
        <authorList>
            <consortium name="EnsemblMetazoa"/>
        </authorList>
    </citation>
    <scope>IDENTIFICATION</scope>
</reference>
<dbReference type="GeneID" id="20208038"/>
<evidence type="ECO:0000313" key="1">
    <source>
        <dbReference type="EMBL" id="ESN93163.1"/>
    </source>
</evidence>
<name>T1FGT9_HELRO</name>
<organism evidence="2 3">
    <name type="scientific">Helobdella robusta</name>
    <name type="common">Californian leech</name>
    <dbReference type="NCBI Taxonomy" id="6412"/>
    <lineage>
        <taxon>Eukaryota</taxon>
        <taxon>Metazoa</taxon>
        <taxon>Spiralia</taxon>
        <taxon>Lophotrochozoa</taxon>
        <taxon>Annelida</taxon>
        <taxon>Clitellata</taxon>
        <taxon>Hirudinea</taxon>
        <taxon>Rhynchobdellida</taxon>
        <taxon>Glossiphoniidae</taxon>
        <taxon>Helobdella</taxon>
    </lineage>
</organism>
<sequence length="132" mass="15240">MLNSVSNVPERNRLRSTKHGDLVCALFKTSHFGARSERRDDRNFSTLCRKLSIDRIECPSRQNALIPMWFVMEDVRNRQCRLPTTKIDIFNKVCYSGKPSGVLSKIARNATYTALSERRECKRVLKQMSCSP</sequence>
<dbReference type="HOGENOM" id="CLU_1919334_0_0_1"/>
<dbReference type="AlphaFoldDB" id="T1FGT9"/>
<dbReference type="EMBL" id="KB097635">
    <property type="protein sequence ID" value="ESN93163.1"/>
    <property type="molecule type" value="Genomic_DNA"/>
</dbReference>
<reference evidence="1 3" key="2">
    <citation type="journal article" date="2013" name="Nature">
        <title>Insights into bilaterian evolution from three spiralian genomes.</title>
        <authorList>
            <person name="Simakov O."/>
            <person name="Marletaz F."/>
            <person name="Cho S.J."/>
            <person name="Edsinger-Gonzales E."/>
            <person name="Havlak P."/>
            <person name="Hellsten U."/>
            <person name="Kuo D.H."/>
            <person name="Larsson T."/>
            <person name="Lv J."/>
            <person name="Arendt D."/>
            <person name="Savage R."/>
            <person name="Osoegawa K."/>
            <person name="de Jong P."/>
            <person name="Grimwood J."/>
            <person name="Chapman J.A."/>
            <person name="Shapiro H."/>
            <person name="Aerts A."/>
            <person name="Otillar R.P."/>
            <person name="Terry A.Y."/>
            <person name="Boore J.L."/>
            <person name="Grigoriev I.V."/>
            <person name="Lindberg D.R."/>
            <person name="Seaver E.C."/>
            <person name="Weisblat D.A."/>
            <person name="Putnam N.H."/>
            <person name="Rokhsar D.S."/>
        </authorList>
    </citation>
    <scope>NUCLEOTIDE SEQUENCE</scope>
</reference>
<dbReference type="EMBL" id="AMQM01007528">
    <property type="status" value="NOT_ANNOTATED_CDS"/>
    <property type="molecule type" value="Genomic_DNA"/>
</dbReference>
<dbReference type="KEGG" id="hro:HELRODRAFT_181272"/>
<dbReference type="RefSeq" id="XP_009028761.1">
    <property type="nucleotide sequence ID" value="XM_009030513.1"/>
</dbReference>
<gene>
    <name evidence="2" type="primary">20208038</name>
    <name evidence="1" type="ORF">HELRODRAFT_181272</name>
</gene>
<evidence type="ECO:0000313" key="2">
    <source>
        <dbReference type="EnsemblMetazoa" id="HelroP181272"/>
    </source>
</evidence>